<dbReference type="AlphaFoldDB" id="A0A6A1QGH9"/>
<gene>
    <name evidence="1" type="ORF">E2I00_014064</name>
</gene>
<name>A0A6A1QGH9_BALPH</name>
<evidence type="ECO:0000313" key="1">
    <source>
        <dbReference type="EMBL" id="KAB0407198.1"/>
    </source>
</evidence>
<evidence type="ECO:0000313" key="2">
    <source>
        <dbReference type="Proteomes" id="UP000437017"/>
    </source>
</evidence>
<keyword evidence="2" id="KW-1185">Reference proteome</keyword>
<accession>A0A6A1QGH9</accession>
<sequence length="68" mass="7165">MAALRPLLEEPAAYRELGVSLALLLEEKEEAVVVAAAGLEEARVLVAVRAGSTPAGPGLWALATYHWP</sequence>
<comment type="caution">
    <text evidence="1">The sequence shown here is derived from an EMBL/GenBank/DDBJ whole genome shotgun (WGS) entry which is preliminary data.</text>
</comment>
<dbReference type="EMBL" id="SGJD01000077">
    <property type="protein sequence ID" value="KAB0407198.1"/>
    <property type="molecule type" value="Genomic_DNA"/>
</dbReference>
<proteinExistence type="predicted"/>
<organism evidence="1 2">
    <name type="scientific">Balaenoptera physalus</name>
    <name type="common">Fin whale</name>
    <name type="synonym">Balaena physalus</name>
    <dbReference type="NCBI Taxonomy" id="9770"/>
    <lineage>
        <taxon>Eukaryota</taxon>
        <taxon>Metazoa</taxon>
        <taxon>Chordata</taxon>
        <taxon>Craniata</taxon>
        <taxon>Vertebrata</taxon>
        <taxon>Euteleostomi</taxon>
        <taxon>Mammalia</taxon>
        <taxon>Eutheria</taxon>
        <taxon>Laurasiatheria</taxon>
        <taxon>Artiodactyla</taxon>
        <taxon>Whippomorpha</taxon>
        <taxon>Cetacea</taxon>
        <taxon>Mysticeti</taxon>
        <taxon>Balaenopteridae</taxon>
        <taxon>Balaenoptera</taxon>
    </lineage>
</organism>
<dbReference type="Proteomes" id="UP000437017">
    <property type="component" value="Unassembled WGS sequence"/>
</dbReference>
<reference evidence="1 2" key="1">
    <citation type="journal article" date="2019" name="PLoS ONE">
        <title>Genomic analyses reveal an absence of contemporary introgressive admixture between fin whales and blue whales, despite known hybrids.</title>
        <authorList>
            <person name="Westbury M.V."/>
            <person name="Petersen B."/>
            <person name="Lorenzen E.D."/>
        </authorList>
    </citation>
    <scope>NUCLEOTIDE SEQUENCE [LARGE SCALE GENOMIC DNA]</scope>
    <source>
        <strain evidence="1">FinWhale-01</strain>
    </source>
</reference>
<protein>
    <submittedName>
        <fullName evidence="1">Uncharacterized protein</fullName>
    </submittedName>
</protein>